<accession>A0A0H3KRF5</accession>
<dbReference type="AlphaFoldDB" id="A0A0H3KRF5"/>
<dbReference type="InterPro" id="IPR036692">
    <property type="entry name" value="Shew3726-like_sf"/>
</dbReference>
<protein>
    <recommendedName>
        <fullName evidence="3">DUF1488 domain-containing protein</fullName>
    </recommendedName>
</protein>
<dbReference type="Pfam" id="PF07369">
    <property type="entry name" value="DUF1488"/>
    <property type="match status" value="1"/>
</dbReference>
<dbReference type="HOGENOM" id="CLU_163334_0_0_4"/>
<sequence>MSTRATIPADPPPVFDGATLQLQFVVEIDGVQAECAITAEALEDHFGARSALEADLREAFERGRQRIAEACADVVADGHGGAVLHSGYFRVQRRAAAALARQATSHAPRS</sequence>
<dbReference type="InterPro" id="IPR009962">
    <property type="entry name" value="DUF1488"/>
</dbReference>
<dbReference type="STRING" id="395019.BMULJ_06015"/>
<gene>
    <name evidence="1" type="ordered locus">BMULJ_06015</name>
</gene>
<proteinExistence type="predicted"/>
<evidence type="ECO:0008006" key="3">
    <source>
        <dbReference type="Google" id="ProtNLM"/>
    </source>
</evidence>
<dbReference type="eggNOG" id="ENOG50316WA">
    <property type="taxonomic scope" value="Bacteria"/>
</dbReference>
<reference evidence="1 2" key="1">
    <citation type="submission" date="2007-04" db="EMBL/GenBank/DDBJ databases">
        <title>Complete genome sequence of Burkholderia multivorans ATCC 17616.</title>
        <authorList>
            <person name="Ohtsubo Y."/>
            <person name="Yamashita A."/>
            <person name="Kurokawa K."/>
            <person name="Takami H."/>
            <person name="Yuhara S."/>
            <person name="Nishiyama E."/>
            <person name="Endo R."/>
            <person name="Miyazaki R."/>
            <person name="Ono A."/>
            <person name="Yano K."/>
            <person name="Ito M."/>
            <person name="Sota M."/>
            <person name="Yuji N."/>
            <person name="Hattori M."/>
            <person name="Tsuda M."/>
        </authorList>
    </citation>
    <scope>NUCLEOTIDE SEQUENCE [LARGE SCALE GENOMIC DNA]</scope>
    <source>
        <strain evidence="2">ATCC 17616 / 249</strain>
    </source>
</reference>
<dbReference type="KEGG" id="bmj:BMULJ_06015"/>
<name>A0A0H3KRF5_BURM1</name>
<evidence type="ECO:0000313" key="2">
    <source>
        <dbReference type="Proteomes" id="UP000008815"/>
    </source>
</evidence>
<dbReference type="RefSeq" id="WP_006398947.1">
    <property type="nucleotide sequence ID" value="NC_010087.1"/>
</dbReference>
<dbReference type="SUPFAM" id="SSF160272">
    <property type="entry name" value="Shew3726-like"/>
    <property type="match status" value="1"/>
</dbReference>
<organism evidence="1 2">
    <name type="scientific">Burkholderia multivorans (strain ATCC 17616 / 249)</name>
    <dbReference type="NCBI Taxonomy" id="395019"/>
    <lineage>
        <taxon>Bacteria</taxon>
        <taxon>Pseudomonadati</taxon>
        <taxon>Pseudomonadota</taxon>
        <taxon>Betaproteobacteria</taxon>
        <taxon>Burkholderiales</taxon>
        <taxon>Burkholderiaceae</taxon>
        <taxon>Burkholderia</taxon>
        <taxon>Burkholderia cepacia complex</taxon>
    </lineage>
</organism>
<evidence type="ECO:0000313" key="1">
    <source>
        <dbReference type="EMBL" id="BAG47816.1"/>
    </source>
</evidence>
<dbReference type="KEGG" id="bmu:Bmul_5482"/>
<dbReference type="Proteomes" id="UP000008815">
    <property type="component" value="Chromosome 3"/>
</dbReference>
<dbReference type="EMBL" id="AP009387">
    <property type="protein sequence ID" value="BAG47816.1"/>
    <property type="molecule type" value="Genomic_DNA"/>
</dbReference>
<dbReference type="Gene3D" id="3.30.160.140">
    <property type="entry name" value="Shew3726-like"/>
    <property type="match status" value="1"/>
</dbReference>
<keyword evidence="2" id="KW-1185">Reference proteome</keyword>
<dbReference type="GeneID" id="93171592"/>